<reference evidence="3" key="1">
    <citation type="submission" date="2020-09" db="EMBL/GenBank/DDBJ databases">
        <title>Iningainema tapete sp. nov. (Scytonemataceae, Cyanobacteria) from greenhouses in central Florida (USA) produces two types of nodularin with biosynthetic potential for microcystin-LR and anabaenopeptins.</title>
        <authorList>
            <person name="Berthold D.E."/>
            <person name="Lefler F.W."/>
            <person name="Huang I.-S."/>
            <person name="Abdulla H."/>
            <person name="Zimba P.V."/>
            <person name="Laughinghouse H.D. IV."/>
        </authorList>
    </citation>
    <scope>NUCLEOTIDE SEQUENCE</scope>
    <source>
        <strain evidence="3">BLCCT55</strain>
    </source>
</reference>
<dbReference type="EMBL" id="JACXAE010000025">
    <property type="protein sequence ID" value="MBD2771493.1"/>
    <property type="molecule type" value="Genomic_DNA"/>
</dbReference>
<dbReference type="PROSITE" id="PS50110">
    <property type="entry name" value="RESPONSE_REGULATORY"/>
    <property type="match status" value="1"/>
</dbReference>
<dbReference type="SMART" id="SM00448">
    <property type="entry name" value="REC"/>
    <property type="match status" value="1"/>
</dbReference>
<dbReference type="Gene3D" id="1.10.10.10">
    <property type="entry name" value="Winged helix-like DNA-binding domain superfamily/Winged helix DNA-binding domain"/>
    <property type="match status" value="1"/>
</dbReference>
<feature type="modified residue" description="4-aspartylphosphate" evidence="1">
    <location>
        <position position="63"/>
    </location>
</feature>
<evidence type="ECO:0000256" key="1">
    <source>
        <dbReference type="PROSITE-ProRule" id="PRU00169"/>
    </source>
</evidence>
<dbReference type="Proteomes" id="UP000629098">
    <property type="component" value="Unassembled WGS sequence"/>
</dbReference>
<dbReference type="InterPro" id="IPR036388">
    <property type="entry name" value="WH-like_DNA-bd_sf"/>
</dbReference>
<protein>
    <submittedName>
        <fullName evidence="3">Response regulator transcription factor</fullName>
    </submittedName>
</protein>
<dbReference type="InterPro" id="IPR051015">
    <property type="entry name" value="EvgA-like"/>
</dbReference>
<gene>
    <name evidence="3" type="ORF">ICL16_05040</name>
</gene>
<evidence type="ECO:0000313" key="3">
    <source>
        <dbReference type="EMBL" id="MBD2771493.1"/>
    </source>
</evidence>
<dbReference type="Gene3D" id="3.40.50.2300">
    <property type="match status" value="1"/>
</dbReference>
<dbReference type="GO" id="GO:0000160">
    <property type="term" value="P:phosphorelay signal transduction system"/>
    <property type="evidence" value="ECO:0007669"/>
    <property type="project" value="InterPro"/>
</dbReference>
<name>A0A8J6XQD8_9CYAN</name>
<dbReference type="InterPro" id="IPR058245">
    <property type="entry name" value="NreC/VraR/RcsB-like_REC"/>
</dbReference>
<dbReference type="AlphaFoldDB" id="A0A8J6XQD8"/>
<dbReference type="SUPFAM" id="SSF52172">
    <property type="entry name" value="CheY-like"/>
    <property type="match status" value="1"/>
</dbReference>
<feature type="domain" description="Response regulatory" evidence="2">
    <location>
        <begin position="12"/>
        <end position="139"/>
    </location>
</feature>
<keyword evidence="1" id="KW-0597">Phosphoprotein</keyword>
<organism evidence="3 4">
    <name type="scientific">Iningainema tapete BLCC-T55</name>
    <dbReference type="NCBI Taxonomy" id="2748662"/>
    <lineage>
        <taxon>Bacteria</taxon>
        <taxon>Bacillati</taxon>
        <taxon>Cyanobacteriota</taxon>
        <taxon>Cyanophyceae</taxon>
        <taxon>Nostocales</taxon>
        <taxon>Scytonemataceae</taxon>
        <taxon>Iningainema tapete</taxon>
    </lineage>
</organism>
<sequence>MSQGLLEKALLKILVIDDHESVLAGTVPILRRKYPDADISTAQTAETVINQVADSQPDIVVTDISIPEYPKATARTETGIQLIRTLMTKYPTLNIVVQSAHVKTLVRIRPEIDAHKGGFTVADKSLPSQEMLTRVDWALQGLTHTKDIKGIRGLEVKPEWLKVLTLAFEEGLQDKSIAERMNVSERMIRHYWSKLQDALDVYPEDGKNIRIQTEMRAREEGLID</sequence>
<dbReference type="Pfam" id="PF00072">
    <property type="entry name" value="Response_reg"/>
    <property type="match status" value="1"/>
</dbReference>
<dbReference type="PANTHER" id="PTHR45566:SF1">
    <property type="entry name" value="HTH-TYPE TRANSCRIPTIONAL REGULATOR YHJB-RELATED"/>
    <property type="match status" value="1"/>
</dbReference>
<dbReference type="InterPro" id="IPR001789">
    <property type="entry name" value="Sig_transdc_resp-reg_receiver"/>
</dbReference>
<keyword evidence="4" id="KW-1185">Reference proteome</keyword>
<comment type="caution">
    <text evidence="3">The sequence shown here is derived from an EMBL/GenBank/DDBJ whole genome shotgun (WGS) entry which is preliminary data.</text>
</comment>
<dbReference type="PANTHER" id="PTHR45566">
    <property type="entry name" value="HTH-TYPE TRANSCRIPTIONAL REGULATOR YHJB-RELATED"/>
    <property type="match status" value="1"/>
</dbReference>
<dbReference type="RefSeq" id="WP_190825786.1">
    <property type="nucleotide sequence ID" value="NZ_CAWPPI010000025.1"/>
</dbReference>
<evidence type="ECO:0000313" key="4">
    <source>
        <dbReference type="Proteomes" id="UP000629098"/>
    </source>
</evidence>
<evidence type="ECO:0000259" key="2">
    <source>
        <dbReference type="PROSITE" id="PS50110"/>
    </source>
</evidence>
<dbReference type="CDD" id="cd17535">
    <property type="entry name" value="REC_NarL-like"/>
    <property type="match status" value="1"/>
</dbReference>
<dbReference type="InterPro" id="IPR011006">
    <property type="entry name" value="CheY-like_superfamily"/>
</dbReference>
<proteinExistence type="predicted"/>
<accession>A0A8J6XQD8</accession>